<protein>
    <submittedName>
        <fullName evidence="1">Uncharacterized protein</fullName>
    </submittedName>
</protein>
<evidence type="ECO:0000313" key="1">
    <source>
        <dbReference type="EMBL" id="KNE96029.1"/>
    </source>
</evidence>
<dbReference type="Proteomes" id="UP000054564">
    <property type="component" value="Unassembled WGS sequence"/>
</dbReference>
<accession>A0A0L0VAN0</accession>
<dbReference type="AlphaFoldDB" id="A0A0L0VAN0"/>
<keyword evidence="2" id="KW-1185">Reference proteome</keyword>
<proteinExistence type="predicted"/>
<sequence>MRPREDYLNFNGAFLATNTSLVSRGAPGKGETLLTRALTTRGNLAFSSEDHRDVRLHYDSRIIPRLSYGETYSLAGCVLGGRKYEMPFLDCERHLSDPSRNVVGEGVPPNITGVGSIVGVFKLNDNVNDGDNVEVFVVHKVDEYTEFGEKKILVKYVLDMNLCGSGFSDSLANGQRGRFEGVLNGWSRRDHAMMVEVSYSKRSVMTMMGTS</sequence>
<reference evidence="2" key="1">
    <citation type="submission" date="2014-03" db="EMBL/GenBank/DDBJ databases">
        <title>The Genome Sequence of Puccinia striiformis f. sp. tritici PST-78.</title>
        <authorList>
            <consortium name="The Broad Institute Genome Sequencing Platform"/>
            <person name="Cuomo C."/>
            <person name="Hulbert S."/>
            <person name="Chen X."/>
            <person name="Walker B."/>
            <person name="Young S.K."/>
            <person name="Zeng Q."/>
            <person name="Gargeya S."/>
            <person name="Fitzgerald M."/>
            <person name="Haas B."/>
            <person name="Abouelleil A."/>
            <person name="Alvarado L."/>
            <person name="Arachchi H.M."/>
            <person name="Berlin A.M."/>
            <person name="Chapman S.B."/>
            <person name="Goldberg J."/>
            <person name="Griggs A."/>
            <person name="Gujja S."/>
            <person name="Hansen M."/>
            <person name="Howarth C."/>
            <person name="Imamovic A."/>
            <person name="Larimer J."/>
            <person name="McCowan C."/>
            <person name="Montmayeur A."/>
            <person name="Murphy C."/>
            <person name="Neiman D."/>
            <person name="Pearson M."/>
            <person name="Priest M."/>
            <person name="Roberts A."/>
            <person name="Saif S."/>
            <person name="Shea T."/>
            <person name="Sisk P."/>
            <person name="Sykes S."/>
            <person name="Wortman J."/>
            <person name="Nusbaum C."/>
            <person name="Birren B."/>
        </authorList>
    </citation>
    <scope>NUCLEOTIDE SEQUENCE [LARGE SCALE GENOMIC DNA]</scope>
    <source>
        <strain evidence="2">race PST-78</strain>
    </source>
</reference>
<evidence type="ECO:0000313" key="2">
    <source>
        <dbReference type="Proteomes" id="UP000054564"/>
    </source>
</evidence>
<name>A0A0L0VAN0_9BASI</name>
<organism evidence="1 2">
    <name type="scientific">Puccinia striiformis f. sp. tritici PST-78</name>
    <dbReference type="NCBI Taxonomy" id="1165861"/>
    <lineage>
        <taxon>Eukaryota</taxon>
        <taxon>Fungi</taxon>
        <taxon>Dikarya</taxon>
        <taxon>Basidiomycota</taxon>
        <taxon>Pucciniomycotina</taxon>
        <taxon>Pucciniomycetes</taxon>
        <taxon>Pucciniales</taxon>
        <taxon>Pucciniaceae</taxon>
        <taxon>Puccinia</taxon>
    </lineage>
</organism>
<dbReference type="EMBL" id="AJIL01000087">
    <property type="protein sequence ID" value="KNE96029.1"/>
    <property type="molecule type" value="Genomic_DNA"/>
</dbReference>
<gene>
    <name evidence="1" type="ORF">PSTG_10606</name>
</gene>
<comment type="caution">
    <text evidence="1">The sequence shown here is derived from an EMBL/GenBank/DDBJ whole genome shotgun (WGS) entry which is preliminary data.</text>
</comment>